<keyword evidence="2" id="KW-1185">Reference proteome</keyword>
<comment type="caution">
    <text evidence="1">The sequence shown here is derived from an EMBL/GenBank/DDBJ whole genome shotgun (WGS) entry which is preliminary data.</text>
</comment>
<gene>
    <name evidence="1" type="ORF">VNO80_07598</name>
</gene>
<organism evidence="1 2">
    <name type="scientific">Phaseolus coccineus</name>
    <name type="common">Scarlet runner bean</name>
    <name type="synonym">Phaseolus multiflorus</name>
    <dbReference type="NCBI Taxonomy" id="3886"/>
    <lineage>
        <taxon>Eukaryota</taxon>
        <taxon>Viridiplantae</taxon>
        <taxon>Streptophyta</taxon>
        <taxon>Embryophyta</taxon>
        <taxon>Tracheophyta</taxon>
        <taxon>Spermatophyta</taxon>
        <taxon>Magnoliopsida</taxon>
        <taxon>eudicotyledons</taxon>
        <taxon>Gunneridae</taxon>
        <taxon>Pentapetalae</taxon>
        <taxon>rosids</taxon>
        <taxon>fabids</taxon>
        <taxon>Fabales</taxon>
        <taxon>Fabaceae</taxon>
        <taxon>Papilionoideae</taxon>
        <taxon>50 kb inversion clade</taxon>
        <taxon>NPAAA clade</taxon>
        <taxon>indigoferoid/millettioid clade</taxon>
        <taxon>Phaseoleae</taxon>
        <taxon>Phaseolus</taxon>
    </lineage>
</organism>
<protein>
    <submittedName>
        <fullName evidence="1">Uncharacterized protein</fullName>
    </submittedName>
</protein>
<dbReference type="Proteomes" id="UP001374584">
    <property type="component" value="Unassembled WGS sequence"/>
</dbReference>
<accession>A0AAN9NJZ1</accession>
<evidence type="ECO:0000313" key="2">
    <source>
        <dbReference type="Proteomes" id="UP001374584"/>
    </source>
</evidence>
<sequence length="116" mass="12539">MIRIEIQLDEGVWSNVKGWAAAARVSRPGWCASRSRRRWGAAVTATRAEVVVAGFALRREGEVLRVGQVCEGRCRVWCGVVTGGGGVFCGGALLGQWWISTDLGVWELVFENGGGF</sequence>
<proteinExistence type="predicted"/>
<dbReference type="AlphaFoldDB" id="A0AAN9NJZ1"/>
<reference evidence="1 2" key="1">
    <citation type="submission" date="2024-01" db="EMBL/GenBank/DDBJ databases">
        <title>The genomes of 5 underutilized Papilionoideae crops provide insights into root nodulation and disease resistanc.</title>
        <authorList>
            <person name="Jiang F."/>
        </authorList>
    </citation>
    <scope>NUCLEOTIDE SEQUENCE [LARGE SCALE GENOMIC DNA]</scope>
    <source>
        <strain evidence="1">JINMINGXINNONG_FW02</strain>
        <tissue evidence="1">Leaves</tissue>
    </source>
</reference>
<name>A0AAN9NJZ1_PHACN</name>
<dbReference type="EMBL" id="JAYMYR010000003">
    <property type="protein sequence ID" value="KAK7374172.1"/>
    <property type="molecule type" value="Genomic_DNA"/>
</dbReference>
<evidence type="ECO:0000313" key="1">
    <source>
        <dbReference type="EMBL" id="KAK7374172.1"/>
    </source>
</evidence>